<protein>
    <submittedName>
        <fullName evidence="2">Uncharacterized protein</fullName>
    </submittedName>
</protein>
<accession>A0A1Q8HY85</accession>
<evidence type="ECO:0000256" key="1">
    <source>
        <dbReference type="SAM" id="MobiDB-lite"/>
    </source>
</evidence>
<dbReference type="AlphaFoldDB" id="A0A1Q8HY85"/>
<dbReference type="EMBL" id="MSGO01000061">
    <property type="protein sequence ID" value="OLL13823.1"/>
    <property type="molecule type" value="Genomic_DNA"/>
</dbReference>
<dbReference type="Proteomes" id="UP000185736">
    <property type="component" value="Unassembled WGS sequence"/>
</dbReference>
<proteinExistence type="predicted"/>
<feature type="compositionally biased region" description="Basic residues" evidence="1">
    <location>
        <begin position="88"/>
        <end position="100"/>
    </location>
</feature>
<gene>
    <name evidence="2" type="ORF">BKH32_11885</name>
</gene>
<comment type="caution">
    <text evidence="2">The sequence shown here is derived from an EMBL/GenBank/DDBJ whole genome shotgun (WGS) entry which is preliminary data.</text>
</comment>
<evidence type="ECO:0000313" key="2">
    <source>
        <dbReference type="EMBL" id="OLL13823.1"/>
    </source>
</evidence>
<name>A0A1Q8HY85_9ACTO</name>
<sequence length="120" mass="12639">MIPQDAGAPGAVALRDSSEIFLHRGLVIGSSEHDTGDSAVDPTDPVALTDASRDVAGLLAGAALATGDTRQREALMVAARSLGCLAQTHHRPAPPHRHLSPVRGGSWRPVRPTLRHHPWA</sequence>
<evidence type="ECO:0000313" key="3">
    <source>
        <dbReference type="Proteomes" id="UP000185736"/>
    </source>
</evidence>
<feature type="region of interest" description="Disordered" evidence="1">
    <location>
        <begin position="88"/>
        <end position="120"/>
    </location>
</feature>
<organism evidence="2 3">
    <name type="scientific">Actinomyces oris</name>
    <dbReference type="NCBI Taxonomy" id="544580"/>
    <lineage>
        <taxon>Bacteria</taxon>
        <taxon>Bacillati</taxon>
        <taxon>Actinomycetota</taxon>
        <taxon>Actinomycetes</taxon>
        <taxon>Actinomycetales</taxon>
        <taxon>Actinomycetaceae</taxon>
        <taxon>Actinomyces</taxon>
    </lineage>
</organism>
<reference evidence="2 3" key="1">
    <citation type="submission" date="2016-12" db="EMBL/GenBank/DDBJ databases">
        <title>Genomic comparison of strains in the 'Actinomyces naeslundii' group.</title>
        <authorList>
            <person name="Mughal S.R."/>
            <person name="Do T."/>
            <person name="Gilbert S.C."/>
            <person name="Witherden E.A."/>
            <person name="Didelot X."/>
            <person name="Beighton D."/>
        </authorList>
    </citation>
    <scope>NUCLEOTIDE SEQUENCE [LARGE SCALE GENOMIC DNA]</scope>
    <source>
        <strain evidence="2 3">S64C</strain>
    </source>
</reference>